<evidence type="ECO:0000256" key="2">
    <source>
        <dbReference type="ARBA" id="ARBA00022475"/>
    </source>
</evidence>
<dbReference type="GO" id="GO:0005886">
    <property type="term" value="C:plasma membrane"/>
    <property type="evidence" value="ECO:0007669"/>
    <property type="project" value="UniProtKB-SubCell"/>
</dbReference>
<proteinExistence type="predicted"/>
<sequence length="310" mass="33462">MPLEGWFGSTLSLSDPFAVFSLIGMAMFMFVGCELVTPMAPEIKGSARVIPRAMSLGLCGVAVCMALYGAALSHQVENVVVDAANGVHLLDTPMAIPAFAGQVMGEFGKYWLGIGLLLAGAATINTLMAAVPRILYGMALDGALPRIFAYLHPRFKTPVVGILVAVLIPCVHAFVIQGNLERILPLVLAAVCAWGVAYLLVTCSVVILRIRRPDLPRAYKSPWFPLPQIVSSIGIVLAIIYITPPGMNPRDVYIPFSIMIGLTAAYALFWTLCVQKVNPFKPVPVEQVLETAFAKTENEEAQFDRLTSLT</sequence>
<feature type="transmembrane region" description="Helical" evidence="6">
    <location>
        <begin position="183"/>
        <end position="210"/>
    </location>
</feature>
<keyword evidence="5 6" id="KW-0472">Membrane</keyword>
<dbReference type="PANTHER" id="PTHR42770">
    <property type="entry name" value="AMINO ACID TRANSPORTER-RELATED"/>
    <property type="match status" value="1"/>
</dbReference>
<dbReference type="Pfam" id="PF13520">
    <property type="entry name" value="AA_permease_2"/>
    <property type="match status" value="1"/>
</dbReference>
<dbReference type="STRING" id="82996.ADP72_08370"/>
<organism evidence="7 8">
    <name type="scientific">Serratia plymuthica</name>
    <dbReference type="NCBI Taxonomy" id="82996"/>
    <lineage>
        <taxon>Bacteria</taxon>
        <taxon>Pseudomonadati</taxon>
        <taxon>Pseudomonadota</taxon>
        <taxon>Gammaproteobacteria</taxon>
        <taxon>Enterobacterales</taxon>
        <taxon>Yersiniaceae</taxon>
        <taxon>Serratia</taxon>
    </lineage>
</organism>
<name>A0A2X4WVD0_SERPL</name>
<gene>
    <name evidence="7" type="primary">steT</name>
    <name evidence="7" type="ORF">NCTC12961_00671</name>
</gene>
<feature type="transmembrane region" description="Helical" evidence="6">
    <location>
        <begin position="110"/>
        <end position="136"/>
    </location>
</feature>
<evidence type="ECO:0000313" key="7">
    <source>
        <dbReference type="EMBL" id="SQI30965.1"/>
    </source>
</evidence>
<dbReference type="EMBL" id="LS483469">
    <property type="protein sequence ID" value="SQI30965.1"/>
    <property type="molecule type" value="Genomic_DNA"/>
</dbReference>
<feature type="transmembrane region" description="Helical" evidence="6">
    <location>
        <begin position="254"/>
        <end position="274"/>
    </location>
</feature>
<evidence type="ECO:0000256" key="1">
    <source>
        <dbReference type="ARBA" id="ARBA00004651"/>
    </source>
</evidence>
<keyword evidence="3 6" id="KW-0812">Transmembrane</keyword>
<dbReference type="GO" id="GO:0022857">
    <property type="term" value="F:transmembrane transporter activity"/>
    <property type="evidence" value="ECO:0007669"/>
    <property type="project" value="InterPro"/>
</dbReference>
<dbReference type="AlphaFoldDB" id="A0A2X4WVD0"/>
<dbReference type="PANTHER" id="PTHR42770:SF12">
    <property type="entry name" value="AMINO ACID TRANSPORTER"/>
    <property type="match status" value="1"/>
</dbReference>
<dbReference type="InterPro" id="IPR002293">
    <property type="entry name" value="AA/rel_permease1"/>
</dbReference>
<feature type="transmembrane region" description="Helical" evidence="6">
    <location>
        <begin position="17"/>
        <end position="37"/>
    </location>
</feature>
<feature type="transmembrane region" description="Helical" evidence="6">
    <location>
        <begin position="49"/>
        <end position="71"/>
    </location>
</feature>
<feature type="transmembrane region" description="Helical" evidence="6">
    <location>
        <begin position="157"/>
        <end position="177"/>
    </location>
</feature>
<accession>A0A2X4WVD0</accession>
<dbReference type="Proteomes" id="UP000248897">
    <property type="component" value="Chromosome 1"/>
</dbReference>
<evidence type="ECO:0000313" key="8">
    <source>
        <dbReference type="Proteomes" id="UP000248897"/>
    </source>
</evidence>
<keyword evidence="2" id="KW-1003">Cell membrane</keyword>
<protein>
    <submittedName>
        <fullName evidence="7">Serine/threonine exchanger SteT</fullName>
    </submittedName>
</protein>
<evidence type="ECO:0000256" key="4">
    <source>
        <dbReference type="ARBA" id="ARBA00022989"/>
    </source>
</evidence>
<dbReference type="InterPro" id="IPR050367">
    <property type="entry name" value="APC_superfamily"/>
</dbReference>
<evidence type="ECO:0000256" key="6">
    <source>
        <dbReference type="SAM" id="Phobius"/>
    </source>
</evidence>
<feature type="transmembrane region" description="Helical" evidence="6">
    <location>
        <begin position="222"/>
        <end position="242"/>
    </location>
</feature>
<evidence type="ECO:0000256" key="5">
    <source>
        <dbReference type="ARBA" id="ARBA00023136"/>
    </source>
</evidence>
<comment type="subcellular location">
    <subcellularLocation>
        <location evidence="1">Cell membrane</location>
        <topology evidence="1">Multi-pass membrane protein</topology>
    </subcellularLocation>
</comment>
<evidence type="ECO:0000256" key="3">
    <source>
        <dbReference type="ARBA" id="ARBA00022692"/>
    </source>
</evidence>
<reference evidence="7 8" key="1">
    <citation type="submission" date="2018-06" db="EMBL/GenBank/DDBJ databases">
        <authorList>
            <consortium name="Pathogen Informatics"/>
            <person name="Doyle S."/>
        </authorList>
    </citation>
    <scope>NUCLEOTIDE SEQUENCE [LARGE SCALE GENOMIC DNA]</scope>
    <source>
        <strain evidence="7 8">NCTC12961</strain>
    </source>
</reference>
<keyword evidence="4 6" id="KW-1133">Transmembrane helix</keyword>
<dbReference type="Gene3D" id="1.20.1740.10">
    <property type="entry name" value="Amino acid/polyamine transporter I"/>
    <property type="match status" value="1"/>
</dbReference>